<dbReference type="Proteomes" id="UP000215731">
    <property type="component" value="Unassembled WGS sequence"/>
</dbReference>
<accession>A0A256J946</accession>
<protein>
    <submittedName>
        <fullName evidence="1">Uncharacterized protein</fullName>
    </submittedName>
</protein>
<comment type="caution">
    <text evidence="1">The sequence shown here is derived from an EMBL/GenBank/DDBJ whole genome shotgun (WGS) entry which is preliminary data.</text>
</comment>
<evidence type="ECO:0000313" key="2">
    <source>
        <dbReference type="Proteomes" id="UP000215731"/>
    </source>
</evidence>
<dbReference type="EMBL" id="NHOZ01000024">
    <property type="protein sequence ID" value="OYR65301.1"/>
    <property type="molecule type" value="Genomic_DNA"/>
</dbReference>
<organism evidence="1 2">
    <name type="scientific">Halorubrum ezzemoulense</name>
    <name type="common">Halorubrum chaoviator</name>
    <dbReference type="NCBI Taxonomy" id="337243"/>
    <lineage>
        <taxon>Archaea</taxon>
        <taxon>Methanobacteriati</taxon>
        <taxon>Methanobacteriota</taxon>
        <taxon>Stenosarchaea group</taxon>
        <taxon>Halobacteria</taxon>
        <taxon>Halobacteriales</taxon>
        <taxon>Haloferacaceae</taxon>
        <taxon>Halorubrum</taxon>
    </lineage>
</organism>
<name>A0A256J946_HALEZ</name>
<gene>
    <name evidence="1" type="ORF">DJ80_02460</name>
</gene>
<sequence>MSIDHVDLVAELVDHSISVCEDILLNRCVVGVNSFFDSSNSFRFRSLSVHLFEGSSFALSHGDRLRVREVILNGSHDALVRHPHLSSLSPYFSFERVSAGVTREVLAVT</sequence>
<evidence type="ECO:0000313" key="1">
    <source>
        <dbReference type="EMBL" id="OYR65301.1"/>
    </source>
</evidence>
<proteinExistence type="predicted"/>
<reference evidence="1 2" key="1">
    <citation type="journal article" date="2014" name="Front. Microbiol.">
        <title>Population and genomic analysis of the genus Halorubrum.</title>
        <authorList>
            <person name="Fullmer M.S."/>
            <person name="Soucy S.M."/>
            <person name="Swithers K.S."/>
            <person name="Makkay A.M."/>
            <person name="Wheeler R."/>
            <person name="Ventosa A."/>
            <person name="Gogarten J.P."/>
            <person name="Papke R.T."/>
        </authorList>
    </citation>
    <scope>NUCLEOTIDE SEQUENCE [LARGE SCALE GENOMIC DNA]</scope>
    <source>
        <strain evidence="1 2">Ga36</strain>
    </source>
</reference>
<dbReference type="AlphaFoldDB" id="A0A256J946"/>